<accession>A0A2Z6BEJ2</accession>
<protein>
    <recommendedName>
        <fullName evidence="1">KilA-N DNA-binding domain-containing protein</fullName>
    </recommendedName>
</protein>
<organism evidence="2 3">
    <name type="scientific">Lactobacillus phage T25</name>
    <dbReference type="NCBI Taxonomy" id="2036055"/>
    <lineage>
        <taxon>Viruses</taxon>
        <taxon>Duplodnaviria</taxon>
        <taxon>Heunggongvirae</taxon>
        <taxon>Uroviricota</taxon>
        <taxon>Caudoviricetes</taxon>
        <taxon>Sukhumvitvirus</taxon>
        <taxon>Sukhumvitvirus T25</taxon>
    </lineage>
</organism>
<dbReference type="Proteomes" id="UP000248579">
    <property type="component" value="Segment"/>
</dbReference>
<sequence>MNELKVIGREHIGRIEFTGIEGGFGKYKKAMLVKDIAQIHEQPLGEINRRINDNRKRFKDGIDILDLKKLDGFEPLSFGFTKQSASNSANIYLLSERGYSKLLKILEDDKAWEVYDQLVDGYFTMRAEAKATKPRIDSDKRLEIMSENAQTRKGTLLYRIAMQTKSETAKQALLAKAAESITGEMTIPVLLKKEYSAGEVAKKVHASSGKMVGCIANRLGIKAEQPGQNEYGRWANSKSQHSDKEVPQWMYFEQGVKAIADELKRAKDAV</sequence>
<dbReference type="RefSeq" id="YP_009829534.1">
    <property type="nucleotide sequence ID" value="NC_048625.1"/>
</dbReference>
<keyword evidence="3" id="KW-1185">Reference proteome</keyword>
<dbReference type="Pfam" id="PF10543">
    <property type="entry name" value="ORF6N"/>
    <property type="match status" value="1"/>
</dbReference>
<dbReference type="EMBL" id="AP018361">
    <property type="protein sequence ID" value="BBD20143.1"/>
    <property type="molecule type" value="Genomic_DNA"/>
</dbReference>
<dbReference type="GeneID" id="55632470"/>
<proteinExistence type="predicted"/>
<evidence type="ECO:0000313" key="3">
    <source>
        <dbReference type="Proteomes" id="UP000248579"/>
    </source>
</evidence>
<dbReference type="KEGG" id="vg:55632470"/>
<name>A0A2Z6BEJ2_9CAUD</name>
<reference evidence="2 3" key="1">
    <citation type="submission" date="2017-09" db="EMBL/GenBank/DDBJ databases">
        <title>Genome analysis of the Dairy Lactobacillus paracasei phage T25.</title>
        <authorList>
            <person name="Sunthornthummas S."/>
        </authorList>
    </citation>
    <scope>NUCLEOTIDE SEQUENCE [LARGE SCALE GENOMIC DNA]</scope>
</reference>
<dbReference type="InterPro" id="IPR018873">
    <property type="entry name" value="KilA-N_DNA-bd_domain"/>
</dbReference>
<evidence type="ECO:0000313" key="2">
    <source>
        <dbReference type="EMBL" id="BBD20143.1"/>
    </source>
</evidence>
<evidence type="ECO:0000259" key="1">
    <source>
        <dbReference type="Pfam" id="PF10543"/>
    </source>
</evidence>
<feature type="domain" description="KilA-N DNA-binding" evidence="1">
    <location>
        <begin position="28"/>
        <end position="105"/>
    </location>
</feature>